<evidence type="ECO:0000256" key="3">
    <source>
        <dbReference type="PROSITE-ProRule" id="PRU00221"/>
    </source>
</evidence>
<proteinExistence type="predicted"/>
<comment type="caution">
    <text evidence="4">The sequence shown here is derived from an EMBL/GenBank/DDBJ whole genome shotgun (WGS) entry which is preliminary data.</text>
</comment>
<reference evidence="4" key="1">
    <citation type="submission" date="2022-08" db="EMBL/GenBank/DDBJ databases">
        <authorList>
            <consortium name="DOE Joint Genome Institute"/>
            <person name="Min B."/>
            <person name="Riley R."/>
            <person name="Sierra-Patev S."/>
            <person name="Naranjo-Ortiz M."/>
            <person name="Looney B."/>
            <person name="Konkel Z."/>
            <person name="Slot J.C."/>
            <person name="Sakamoto Y."/>
            <person name="Steenwyk J.L."/>
            <person name="Rokas A."/>
            <person name="Carro J."/>
            <person name="Camarero S."/>
            <person name="Ferreira P."/>
            <person name="Molpeceres G."/>
            <person name="Ruiz-Duenas F.J."/>
            <person name="Serrano A."/>
            <person name="Henrissat B."/>
            <person name="Drula E."/>
            <person name="Hughes K.W."/>
            <person name="Mata J.L."/>
            <person name="Ishikawa N.K."/>
            <person name="Vargas-Isla R."/>
            <person name="Ushijima S."/>
            <person name="Smith C.A."/>
            <person name="Ahrendt S."/>
            <person name="Andreopoulos W."/>
            <person name="He G."/>
            <person name="Labutti K."/>
            <person name="Lipzen A."/>
            <person name="Ng V."/>
            <person name="Sandor L."/>
            <person name="Barry K."/>
            <person name="Martinez A.T."/>
            <person name="Xiao Y."/>
            <person name="Gibbons J.G."/>
            <person name="Terashima K."/>
            <person name="Hibbett D.S."/>
            <person name="Grigoriev I.V."/>
        </authorList>
    </citation>
    <scope>NUCLEOTIDE SEQUENCE</scope>
    <source>
        <strain evidence="4">TFB9207</strain>
    </source>
</reference>
<dbReference type="GO" id="GO:0045717">
    <property type="term" value="P:negative regulation of fatty acid biosynthetic process"/>
    <property type="evidence" value="ECO:0007669"/>
    <property type="project" value="TreeGrafter"/>
</dbReference>
<accession>A0AA38P5P5</accession>
<dbReference type="InterPro" id="IPR045151">
    <property type="entry name" value="DCAF8"/>
</dbReference>
<protein>
    <submittedName>
        <fullName evidence="4">WD40 repeat-like protein</fullName>
    </submittedName>
</protein>
<evidence type="ECO:0000313" key="4">
    <source>
        <dbReference type="EMBL" id="KAJ3836533.1"/>
    </source>
</evidence>
<dbReference type="GO" id="GO:0005737">
    <property type="term" value="C:cytoplasm"/>
    <property type="evidence" value="ECO:0007669"/>
    <property type="project" value="TreeGrafter"/>
</dbReference>
<dbReference type="PANTHER" id="PTHR15574:SF43">
    <property type="entry name" value="DDB1- AND CUL4-ASSOCIATED FACTOR 5"/>
    <property type="match status" value="1"/>
</dbReference>
<keyword evidence="1 3" id="KW-0853">WD repeat</keyword>
<dbReference type="SUPFAM" id="SSF50978">
    <property type="entry name" value="WD40 repeat-like"/>
    <property type="match status" value="1"/>
</dbReference>
<dbReference type="InterPro" id="IPR015943">
    <property type="entry name" value="WD40/YVTN_repeat-like_dom_sf"/>
</dbReference>
<sequence>MLKRKRTDDFIGPYAFPRPNPRSSVSVNSTLFDHGVPYSMKLRAHSSCINALALSSNGGRFLASGGDDLEIHLWDFHQDDLVQPSHTYIGPRSNIFCLEFSQSNKFLFAGGTDAIVHQYDVSQLERGTLSRNDKLPMSIFREEDIIRDVTCSPFRDELYLSASENGRVIQHDARIQFPTNTRAADILQIASEVTSVQFHPTMEHLFVTGDIRGDVCLRDTRMAFGPPRTRNNGGRVRTFQTALARRTDKNMCKPESSSVAFDKTGEKLAVTSLHYYPTIYALSDPYPIAICTANAVEKLPGERTYSNSCTMKHGCFGGIGIDNSGIEYYCGGSDDFCAYLWKIPPVEHLVAQREEIPGYEWYLEDSSAVGFTEDLNSSKYVPAEISQPSAILKGHNSIVNTTLIHPQYPLIFAAGIENTITLHSPFSSCPFSRQLSLTPREVRRLSSTATAEEGRVIASLLLGIEPADSEDNDEAERDTIRLFDGILRREGQADPFEVSRWLGADEGSSSGDEQTLDTIN</sequence>
<evidence type="ECO:0000256" key="1">
    <source>
        <dbReference type="ARBA" id="ARBA00022574"/>
    </source>
</evidence>
<gene>
    <name evidence="4" type="ORF">F5878DRAFT_256237</name>
</gene>
<keyword evidence="5" id="KW-1185">Reference proteome</keyword>
<dbReference type="InterPro" id="IPR001680">
    <property type="entry name" value="WD40_rpt"/>
</dbReference>
<name>A0AA38P5P5_9AGAR</name>
<dbReference type="PROSITE" id="PS50294">
    <property type="entry name" value="WD_REPEATS_REGION"/>
    <property type="match status" value="1"/>
</dbReference>
<dbReference type="Pfam" id="PF00400">
    <property type="entry name" value="WD40"/>
    <property type="match status" value="2"/>
</dbReference>
<dbReference type="PROSITE" id="PS50082">
    <property type="entry name" value="WD_REPEATS_2"/>
    <property type="match status" value="1"/>
</dbReference>
<keyword evidence="2" id="KW-0677">Repeat</keyword>
<dbReference type="Gene3D" id="2.130.10.10">
    <property type="entry name" value="YVTN repeat-like/Quinoprotein amine dehydrogenase"/>
    <property type="match status" value="2"/>
</dbReference>
<evidence type="ECO:0000313" key="5">
    <source>
        <dbReference type="Proteomes" id="UP001163846"/>
    </source>
</evidence>
<dbReference type="AlphaFoldDB" id="A0AA38P5P5"/>
<dbReference type="Proteomes" id="UP001163846">
    <property type="component" value="Unassembled WGS sequence"/>
</dbReference>
<dbReference type="GO" id="GO:0080008">
    <property type="term" value="C:Cul4-RING E3 ubiquitin ligase complex"/>
    <property type="evidence" value="ECO:0007669"/>
    <property type="project" value="TreeGrafter"/>
</dbReference>
<dbReference type="PANTHER" id="PTHR15574">
    <property type="entry name" value="WD REPEAT DOMAIN-CONTAINING FAMILY"/>
    <property type="match status" value="1"/>
</dbReference>
<feature type="repeat" description="WD" evidence="3">
    <location>
        <begin position="42"/>
        <end position="84"/>
    </location>
</feature>
<dbReference type="SMART" id="SM00320">
    <property type="entry name" value="WD40"/>
    <property type="match status" value="5"/>
</dbReference>
<dbReference type="InterPro" id="IPR036322">
    <property type="entry name" value="WD40_repeat_dom_sf"/>
</dbReference>
<dbReference type="EMBL" id="MU806313">
    <property type="protein sequence ID" value="KAJ3836533.1"/>
    <property type="molecule type" value="Genomic_DNA"/>
</dbReference>
<organism evidence="4 5">
    <name type="scientific">Lentinula raphanica</name>
    <dbReference type="NCBI Taxonomy" id="153919"/>
    <lineage>
        <taxon>Eukaryota</taxon>
        <taxon>Fungi</taxon>
        <taxon>Dikarya</taxon>
        <taxon>Basidiomycota</taxon>
        <taxon>Agaricomycotina</taxon>
        <taxon>Agaricomycetes</taxon>
        <taxon>Agaricomycetidae</taxon>
        <taxon>Agaricales</taxon>
        <taxon>Marasmiineae</taxon>
        <taxon>Omphalotaceae</taxon>
        <taxon>Lentinula</taxon>
    </lineage>
</organism>
<evidence type="ECO:0000256" key="2">
    <source>
        <dbReference type="ARBA" id="ARBA00022737"/>
    </source>
</evidence>